<dbReference type="EMBL" id="KN838776">
    <property type="protein sequence ID" value="KIJ94838.1"/>
    <property type="molecule type" value="Genomic_DNA"/>
</dbReference>
<keyword evidence="2" id="KW-1185">Reference proteome</keyword>
<sequence>MPPPTAEERRRQLIVAAEYLVNVEHNGFKDDLISQVSSHMLTYSYTTPAPTERGKEAFGLDVRGRMMLVPLFDVNGEENGVLSRLVDRMGEVYSTGYVNTFLIYCKSVRLLQHLFRTFHNNLILVTMQTHFKLLNALALFKHYLPNNDWHPLVHLFNHSMDHARPCKLTPLPILIRSSTALAPSNTPGSTV</sequence>
<reference evidence="2" key="2">
    <citation type="submission" date="2015-01" db="EMBL/GenBank/DDBJ databases">
        <title>Evolutionary Origins and Diversification of the Mycorrhizal Mutualists.</title>
        <authorList>
            <consortium name="DOE Joint Genome Institute"/>
            <consortium name="Mycorrhizal Genomics Consortium"/>
            <person name="Kohler A."/>
            <person name="Kuo A."/>
            <person name="Nagy L.G."/>
            <person name="Floudas D."/>
            <person name="Copeland A."/>
            <person name="Barry K.W."/>
            <person name="Cichocki N."/>
            <person name="Veneault-Fourrey C."/>
            <person name="LaButti K."/>
            <person name="Lindquist E.A."/>
            <person name="Lipzen A."/>
            <person name="Lundell T."/>
            <person name="Morin E."/>
            <person name="Murat C."/>
            <person name="Riley R."/>
            <person name="Ohm R."/>
            <person name="Sun H."/>
            <person name="Tunlid A."/>
            <person name="Henrissat B."/>
            <person name="Grigoriev I.V."/>
            <person name="Hibbett D.S."/>
            <person name="Martin F."/>
        </authorList>
    </citation>
    <scope>NUCLEOTIDE SEQUENCE [LARGE SCALE GENOMIC DNA]</scope>
    <source>
        <strain evidence="2">LaAM-08-1</strain>
    </source>
</reference>
<name>A0A0C9X0L0_9AGAR</name>
<evidence type="ECO:0000313" key="1">
    <source>
        <dbReference type="EMBL" id="KIJ94838.1"/>
    </source>
</evidence>
<dbReference type="AlphaFoldDB" id="A0A0C9X0L0"/>
<accession>A0A0C9X0L0</accession>
<dbReference type="Proteomes" id="UP000054477">
    <property type="component" value="Unassembled WGS sequence"/>
</dbReference>
<organism evidence="1 2">
    <name type="scientific">Laccaria amethystina LaAM-08-1</name>
    <dbReference type="NCBI Taxonomy" id="1095629"/>
    <lineage>
        <taxon>Eukaryota</taxon>
        <taxon>Fungi</taxon>
        <taxon>Dikarya</taxon>
        <taxon>Basidiomycota</taxon>
        <taxon>Agaricomycotina</taxon>
        <taxon>Agaricomycetes</taxon>
        <taxon>Agaricomycetidae</taxon>
        <taxon>Agaricales</taxon>
        <taxon>Agaricineae</taxon>
        <taxon>Hydnangiaceae</taxon>
        <taxon>Laccaria</taxon>
    </lineage>
</organism>
<reference evidence="1 2" key="1">
    <citation type="submission" date="2014-04" db="EMBL/GenBank/DDBJ databases">
        <authorList>
            <consortium name="DOE Joint Genome Institute"/>
            <person name="Kuo A."/>
            <person name="Kohler A."/>
            <person name="Nagy L.G."/>
            <person name="Floudas D."/>
            <person name="Copeland A."/>
            <person name="Barry K.W."/>
            <person name="Cichocki N."/>
            <person name="Veneault-Fourrey C."/>
            <person name="LaButti K."/>
            <person name="Lindquist E.A."/>
            <person name="Lipzen A."/>
            <person name="Lundell T."/>
            <person name="Morin E."/>
            <person name="Murat C."/>
            <person name="Sun H."/>
            <person name="Tunlid A."/>
            <person name="Henrissat B."/>
            <person name="Grigoriev I.V."/>
            <person name="Hibbett D.S."/>
            <person name="Martin F."/>
            <person name="Nordberg H.P."/>
            <person name="Cantor M.N."/>
            <person name="Hua S.X."/>
        </authorList>
    </citation>
    <scope>NUCLEOTIDE SEQUENCE [LARGE SCALE GENOMIC DNA]</scope>
    <source>
        <strain evidence="1 2">LaAM-08-1</strain>
    </source>
</reference>
<gene>
    <name evidence="1" type="ORF">K443DRAFT_11777</name>
</gene>
<protein>
    <submittedName>
        <fullName evidence="1">Uncharacterized protein</fullName>
    </submittedName>
</protein>
<dbReference type="HOGENOM" id="CLU_1421627_0_0_1"/>
<evidence type="ECO:0000313" key="2">
    <source>
        <dbReference type="Proteomes" id="UP000054477"/>
    </source>
</evidence>
<proteinExistence type="predicted"/>
<dbReference type="OrthoDB" id="27543at2759"/>